<proteinExistence type="predicted"/>
<dbReference type="STRING" id="1792845.BC343_18645"/>
<dbReference type="EMBL" id="MBTF01000039">
    <property type="protein sequence ID" value="OOQ56465.1"/>
    <property type="molecule type" value="Genomic_DNA"/>
</dbReference>
<dbReference type="Proteomes" id="UP000189739">
    <property type="component" value="Unassembled WGS sequence"/>
</dbReference>
<gene>
    <name evidence="1" type="ORF">BC343_18645</name>
</gene>
<dbReference type="AlphaFoldDB" id="A0A1S9P699"/>
<sequence length="417" mass="47328">MIQVCNKSISNSVDIDALASLLNFDQQQAILWLDSYLNLLESNTEYKAFLEFGNIIPNRNGKLLGYKDISNYGTEETPLDDELLDILKGFNSSKEWKDKLVADGISITLPNTIKFEELGAELEAVVKNIQAEDAHESGTIERNKDNFLDLIEWCGSNNELADKYLSYFQTASSRLFFTLTLGNRRISKDVISLLKDEASMELLSEISKANLNPEQMKELIQIANSLGSLDEILKHANDLKEIKDDFTFKLKIGKTVENYFEAALLTAGLNAKVIPRGIGSSDFEIRNTNNNKAYFVELKSYLKNSSLSFRFAASQAKHASKNEENYAIGFLARPSNINDVNSEYIRLSFEYRKNLAEVFEQGLLDYLKFNEIQQSSGKSKLHLVLMEEIRIAVRKETMLLNTDNFSHLIEDIKHHIS</sequence>
<evidence type="ECO:0000313" key="1">
    <source>
        <dbReference type="EMBL" id="OOQ56465.1"/>
    </source>
</evidence>
<organism evidence="1 2">
    <name type="scientific">Mucilaginibacter pedocola</name>
    <dbReference type="NCBI Taxonomy" id="1792845"/>
    <lineage>
        <taxon>Bacteria</taxon>
        <taxon>Pseudomonadati</taxon>
        <taxon>Bacteroidota</taxon>
        <taxon>Sphingobacteriia</taxon>
        <taxon>Sphingobacteriales</taxon>
        <taxon>Sphingobacteriaceae</taxon>
        <taxon>Mucilaginibacter</taxon>
    </lineage>
</organism>
<name>A0A1S9P699_9SPHI</name>
<keyword evidence="2" id="KW-1185">Reference proteome</keyword>
<evidence type="ECO:0000313" key="2">
    <source>
        <dbReference type="Proteomes" id="UP000189739"/>
    </source>
</evidence>
<reference evidence="1 2" key="1">
    <citation type="submission" date="2016-07" db="EMBL/GenBank/DDBJ databases">
        <title>Genomic analysis of zinc-resistant bacterium Mucilaginibacter pedocola TBZ30.</title>
        <authorList>
            <person name="Huang J."/>
            <person name="Tang J."/>
        </authorList>
    </citation>
    <scope>NUCLEOTIDE SEQUENCE [LARGE SCALE GENOMIC DNA]</scope>
    <source>
        <strain evidence="1 2">TBZ30</strain>
    </source>
</reference>
<protein>
    <submittedName>
        <fullName evidence="1">Uncharacterized protein</fullName>
    </submittedName>
</protein>
<comment type="caution">
    <text evidence="1">The sequence shown here is derived from an EMBL/GenBank/DDBJ whole genome shotgun (WGS) entry which is preliminary data.</text>
</comment>
<accession>A0A1S9P699</accession>